<dbReference type="InterPro" id="IPR021122">
    <property type="entry name" value="RNA_ligase_dom_REL/Rnl2"/>
</dbReference>
<organism evidence="2 3">
    <name type="scientific">Kouleothrix aurantiaca</name>
    <dbReference type="NCBI Taxonomy" id="186479"/>
    <lineage>
        <taxon>Bacteria</taxon>
        <taxon>Bacillati</taxon>
        <taxon>Chloroflexota</taxon>
        <taxon>Chloroflexia</taxon>
        <taxon>Chloroflexales</taxon>
        <taxon>Roseiflexineae</taxon>
        <taxon>Roseiflexaceae</taxon>
        <taxon>Kouleothrix</taxon>
    </lineage>
</organism>
<dbReference type="InterPro" id="IPR052732">
    <property type="entry name" value="Cell-binding_unc_protein"/>
</dbReference>
<dbReference type="Pfam" id="PF09414">
    <property type="entry name" value="RNA_ligase"/>
    <property type="match status" value="1"/>
</dbReference>
<gene>
    <name evidence="2" type="ORF">SE17_10545</name>
</gene>
<proteinExistence type="predicted"/>
<dbReference type="Proteomes" id="UP000050509">
    <property type="component" value="Unassembled WGS sequence"/>
</dbReference>
<dbReference type="PANTHER" id="PTHR43883">
    <property type="entry name" value="SLR0207 PROTEIN"/>
    <property type="match status" value="1"/>
</dbReference>
<dbReference type="AlphaFoldDB" id="A0A0P9D2P6"/>
<protein>
    <recommendedName>
        <fullName evidence="1">RNA ligase domain-containing protein</fullName>
    </recommendedName>
</protein>
<sequence>MPVSLDIRRTDAPIATMSTRQRTQHTTHPRELRWLVPAYPRIAHLPYQPNAARDDLIASEAEAAVVFGAARLTVTEKFDGACLALARHNGVVVAATKHHVLRKGYQKATQAKQQFVDVWRWCDEHRRRFEYLERAHGGPISVFGEWLRTPHTVRYLAATPRFVPFEVYDTTLRAFLDPLLAEDLLRAAGFAVADRLPIERVTNWEDLALLARGATPWSALDAREGVILKIGDGEKITHRFKMVRPDFVRGQFFQVRG</sequence>
<dbReference type="Gene3D" id="3.30.470.30">
    <property type="entry name" value="DNA ligase/mRNA capping enzyme"/>
    <property type="match status" value="1"/>
</dbReference>
<evidence type="ECO:0000259" key="1">
    <source>
        <dbReference type="Pfam" id="PF09414"/>
    </source>
</evidence>
<evidence type="ECO:0000313" key="2">
    <source>
        <dbReference type="EMBL" id="KPV53286.1"/>
    </source>
</evidence>
<dbReference type="PANTHER" id="PTHR43883:SF1">
    <property type="entry name" value="GLUCONOKINASE"/>
    <property type="match status" value="1"/>
</dbReference>
<comment type="caution">
    <text evidence="2">The sequence shown here is derived from an EMBL/GenBank/DDBJ whole genome shotgun (WGS) entry which is preliminary data.</text>
</comment>
<feature type="domain" description="RNA ligase" evidence="1">
    <location>
        <begin position="72"/>
        <end position="242"/>
    </location>
</feature>
<accession>A0A0P9D2P6</accession>
<keyword evidence="3" id="KW-1185">Reference proteome</keyword>
<name>A0A0P9D2P6_9CHLR</name>
<dbReference type="EMBL" id="LJCR01000294">
    <property type="protein sequence ID" value="KPV53286.1"/>
    <property type="molecule type" value="Genomic_DNA"/>
</dbReference>
<evidence type="ECO:0000313" key="3">
    <source>
        <dbReference type="Proteomes" id="UP000050509"/>
    </source>
</evidence>
<dbReference type="SUPFAM" id="SSF56091">
    <property type="entry name" value="DNA ligase/mRNA capping enzyme, catalytic domain"/>
    <property type="match status" value="1"/>
</dbReference>
<reference evidence="2 3" key="1">
    <citation type="submission" date="2015-09" db="EMBL/GenBank/DDBJ databases">
        <title>Draft genome sequence of Kouleothrix aurantiaca JCM 19913.</title>
        <authorList>
            <person name="Hemp J."/>
        </authorList>
    </citation>
    <scope>NUCLEOTIDE SEQUENCE [LARGE SCALE GENOMIC DNA]</scope>
    <source>
        <strain evidence="2 3">COM-B</strain>
    </source>
</reference>